<reference evidence="1" key="1">
    <citation type="submission" date="2020-02" db="EMBL/GenBank/DDBJ databases">
        <authorList>
            <person name="Meier V. D."/>
        </authorList>
    </citation>
    <scope>NUCLEOTIDE SEQUENCE</scope>
    <source>
        <strain evidence="1">AVDCRST_MAG56</strain>
    </source>
</reference>
<name>A0A6J4HJJ7_9SPHI</name>
<accession>A0A6J4HJJ7</accession>
<evidence type="ECO:0000313" key="1">
    <source>
        <dbReference type="EMBL" id="CAA9224856.1"/>
    </source>
</evidence>
<gene>
    <name evidence="1" type="ORF">AVDCRST_MAG56-642</name>
</gene>
<dbReference type="EMBL" id="CADCTQ010000060">
    <property type="protein sequence ID" value="CAA9224856.1"/>
    <property type="molecule type" value="Genomic_DNA"/>
</dbReference>
<feature type="non-terminal residue" evidence="1">
    <location>
        <position position="1"/>
    </location>
</feature>
<protein>
    <submittedName>
        <fullName evidence="1">Uncharacterized protein</fullName>
    </submittedName>
</protein>
<proteinExistence type="predicted"/>
<dbReference type="AlphaFoldDB" id="A0A6J4HJJ7"/>
<organism evidence="1">
    <name type="scientific">uncultured Cytophagales bacterium</name>
    <dbReference type="NCBI Taxonomy" id="158755"/>
    <lineage>
        <taxon>Bacteria</taxon>
        <taxon>Pseudomonadati</taxon>
        <taxon>Bacteroidota</taxon>
        <taxon>Sphingobacteriia</taxon>
        <taxon>Sphingobacteriales</taxon>
        <taxon>environmental samples</taxon>
    </lineage>
</organism>
<sequence>CIRFNPFPVSGAHGYGSPPFCKEGPGVVFSITYNLSH</sequence>
<feature type="non-terminal residue" evidence="1">
    <location>
        <position position="37"/>
    </location>
</feature>